<dbReference type="EC" id="2.7.13.3" evidence="2"/>
<proteinExistence type="predicted"/>
<dbReference type="Gene3D" id="1.10.287.130">
    <property type="match status" value="1"/>
</dbReference>
<dbReference type="InterPro" id="IPR036097">
    <property type="entry name" value="HisK_dim/P_sf"/>
</dbReference>
<dbReference type="SMART" id="SM00387">
    <property type="entry name" value="HATPase_c"/>
    <property type="match status" value="1"/>
</dbReference>
<dbReference type="GO" id="GO:0000155">
    <property type="term" value="F:phosphorelay sensor kinase activity"/>
    <property type="evidence" value="ECO:0007669"/>
    <property type="project" value="InterPro"/>
</dbReference>
<evidence type="ECO:0000313" key="8">
    <source>
        <dbReference type="EMBL" id="EOZ95355.1"/>
    </source>
</evidence>
<accession>S2DEC1</accession>
<keyword evidence="6" id="KW-1133">Transmembrane helix</keyword>
<dbReference type="OrthoDB" id="1269247at2"/>
<dbReference type="InterPro" id="IPR003594">
    <property type="entry name" value="HATPase_dom"/>
</dbReference>
<dbReference type="SUPFAM" id="SSF55874">
    <property type="entry name" value="ATPase domain of HSP90 chaperone/DNA topoisomerase II/histidine kinase"/>
    <property type="match status" value="1"/>
</dbReference>
<keyword evidence="6" id="KW-0812">Transmembrane</keyword>
<dbReference type="EMBL" id="ALWO02000038">
    <property type="protein sequence ID" value="EOZ95355.1"/>
    <property type="molecule type" value="Genomic_DNA"/>
</dbReference>
<dbReference type="SUPFAM" id="SSF47384">
    <property type="entry name" value="Homodimeric domain of signal transducing histidine kinase"/>
    <property type="match status" value="1"/>
</dbReference>
<dbReference type="FunFam" id="3.30.565.10:FF:000006">
    <property type="entry name" value="Sensor histidine kinase WalK"/>
    <property type="match status" value="1"/>
</dbReference>
<dbReference type="InterPro" id="IPR011990">
    <property type="entry name" value="TPR-like_helical_dom_sf"/>
</dbReference>
<dbReference type="InterPro" id="IPR004358">
    <property type="entry name" value="Sig_transdc_His_kin-like_C"/>
</dbReference>
<dbReference type="SMART" id="SM00388">
    <property type="entry name" value="HisKA"/>
    <property type="match status" value="1"/>
</dbReference>
<evidence type="ECO:0000256" key="5">
    <source>
        <dbReference type="ARBA" id="ARBA00022777"/>
    </source>
</evidence>
<evidence type="ECO:0000256" key="1">
    <source>
        <dbReference type="ARBA" id="ARBA00000085"/>
    </source>
</evidence>
<dbReference type="CDD" id="cd00075">
    <property type="entry name" value="HATPase"/>
    <property type="match status" value="1"/>
</dbReference>
<dbReference type="Pfam" id="PF02518">
    <property type="entry name" value="HATPase_c"/>
    <property type="match status" value="1"/>
</dbReference>
<keyword evidence="6" id="KW-0472">Membrane</keyword>
<feature type="domain" description="Histidine kinase" evidence="7">
    <location>
        <begin position="392"/>
        <end position="610"/>
    </location>
</feature>
<keyword evidence="4" id="KW-0808">Transferase</keyword>
<organism evidence="8 9">
    <name type="scientific">Indibacter alkaliphilus (strain CCUG 57479 / KCTC 22604 / LW1)</name>
    <dbReference type="NCBI Taxonomy" id="1189612"/>
    <lineage>
        <taxon>Bacteria</taxon>
        <taxon>Pseudomonadati</taxon>
        <taxon>Bacteroidota</taxon>
        <taxon>Cytophagia</taxon>
        <taxon>Cytophagales</taxon>
        <taxon>Cyclobacteriaceae</taxon>
    </lineage>
</organism>
<gene>
    <name evidence="8" type="ORF">A33Q_3275</name>
</gene>
<dbReference type="Gene3D" id="3.30.565.10">
    <property type="entry name" value="Histidine kinase-like ATPase, C-terminal domain"/>
    <property type="match status" value="1"/>
</dbReference>
<keyword evidence="9" id="KW-1185">Reference proteome</keyword>
<dbReference type="PANTHER" id="PTHR43547:SF2">
    <property type="entry name" value="HYBRID SIGNAL TRANSDUCTION HISTIDINE KINASE C"/>
    <property type="match status" value="1"/>
</dbReference>
<evidence type="ECO:0000256" key="3">
    <source>
        <dbReference type="ARBA" id="ARBA00022553"/>
    </source>
</evidence>
<dbReference type="STRING" id="1189612.A33Q_3275"/>
<dbReference type="AlphaFoldDB" id="S2DEC1"/>
<dbReference type="PROSITE" id="PS50109">
    <property type="entry name" value="HIS_KIN"/>
    <property type="match status" value="1"/>
</dbReference>
<comment type="caution">
    <text evidence="8">The sequence shown here is derived from an EMBL/GenBank/DDBJ whole genome shotgun (WGS) entry which is preliminary data.</text>
</comment>
<evidence type="ECO:0000256" key="4">
    <source>
        <dbReference type="ARBA" id="ARBA00022679"/>
    </source>
</evidence>
<dbReference type="SUPFAM" id="SSF48452">
    <property type="entry name" value="TPR-like"/>
    <property type="match status" value="1"/>
</dbReference>
<evidence type="ECO:0000256" key="6">
    <source>
        <dbReference type="SAM" id="Phobius"/>
    </source>
</evidence>
<dbReference type="eggNOG" id="COG2205">
    <property type="taxonomic scope" value="Bacteria"/>
</dbReference>
<dbReference type="InterPro" id="IPR036890">
    <property type="entry name" value="HATPase_C_sf"/>
</dbReference>
<dbReference type="PRINTS" id="PR00344">
    <property type="entry name" value="BCTRLSENSOR"/>
</dbReference>
<dbReference type="InterPro" id="IPR005467">
    <property type="entry name" value="His_kinase_dom"/>
</dbReference>
<comment type="catalytic activity">
    <reaction evidence="1">
        <text>ATP + protein L-histidine = ADP + protein N-phospho-L-histidine.</text>
        <dbReference type="EC" id="2.7.13.3"/>
    </reaction>
</comment>
<protein>
    <recommendedName>
        <fullName evidence="2">histidine kinase</fullName>
        <ecNumber evidence="2">2.7.13.3</ecNumber>
    </recommendedName>
</protein>
<evidence type="ECO:0000256" key="2">
    <source>
        <dbReference type="ARBA" id="ARBA00012438"/>
    </source>
</evidence>
<name>S2DEC1_INDAL</name>
<dbReference type="InterPro" id="IPR003661">
    <property type="entry name" value="HisK_dim/P_dom"/>
</dbReference>
<evidence type="ECO:0000259" key="7">
    <source>
        <dbReference type="PROSITE" id="PS50109"/>
    </source>
</evidence>
<keyword evidence="5" id="KW-0418">Kinase</keyword>
<feature type="transmembrane region" description="Helical" evidence="6">
    <location>
        <begin position="331"/>
        <end position="351"/>
    </location>
</feature>
<dbReference type="PANTHER" id="PTHR43547">
    <property type="entry name" value="TWO-COMPONENT HISTIDINE KINASE"/>
    <property type="match status" value="1"/>
</dbReference>
<sequence>MDKNTDVAITISLGDRALALSDSLNNPIAKAIALEKIGMAYNSYGDHLKASEKLNEAILIYQGINDQDGIYTVKRSLGETYRAARNYDLSMEYLQESLDYFLVKKDSVMLSRIYNRMAAVIFEEIFLEREGLGIKSEFQSPDTETYLLFENDPKWKVLKDSLMKYIDLANEMALKKDRFDLVISTEILHAAFFTYIGQFDQAVGKFEEILDVIELFDLREDLPLVLYNLSMLHLPSYLDQPMVAENYAKMAIEESKKLNIKSYEYMGNNMLHQAQAAQGNFEMAYISLLEVIENLKVFTSDELEVKLRTQEYEYQLGQNEIDLRNRRNQLWIVWISTFLIILSFSFFIYLLNRRNKKNKLLLQELNSKSEMILQQNQELEQINAEKDKFFSIIAHDLRGPYANVIGISKILIEEVKKKNYDEVEKIASLIENSSKKALELLSNLMQWSLSQTKRLNFNPEIIHLNDLVSKNLELFQEMAQQKKIKLNSDIEVEIQVFADQDMLNTVLRNLITNALKFTRPHGKVLISAGSRGEDIIVMVKDNGIGMDIKYLKQLFQLDKMTGRPGTEGEPSSGLGLILCKEFVEIMGGKIWIESQIEKGSIIYFSLPSSPLKY</sequence>
<dbReference type="CDD" id="cd00082">
    <property type="entry name" value="HisKA"/>
    <property type="match status" value="1"/>
</dbReference>
<dbReference type="Gene3D" id="1.25.40.10">
    <property type="entry name" value="Tetratricopeptide repeat domain"/>
    <property type="match status" value="1"/>
</dbReference>
<keyword evidence="3" id="KW-0597">Phosphoprotein</keyword>
<evidence type="ECO:0000313" key="9">
    <source>
        <dbReference type="Proteomes" id="UP000006073"/>
    </source>
</evidence>
<reference evidence="8 9" key="1">
    <citation type="journal article" date="2013" name="Genome Announc.">
        <title>Draft Genome Sequence of Indibacter alkaliphilus Strain LW1T, Isolated from Lonar Lake, a Haloalkaline Lake in the Buldana District of Maharashtra, India.</title>
        <authorList>
            <person name="Singh A."/>
            <person name="Kumar Jangir P."/>
            <person name="Sharma R."/>
            <person name="Singh A."/>
            <person name="Kumar Pinnaka A."/>
            <person name="Shivaji S."/>
        </authorList>
    </citation>
    <scope>NUCLEOTIDE SEQUENCE [LARGE SCALE GENOMIC DNA]</scope>
    <source>
        <strain evidence="9">CCUG 57479 / KCTC 22604 / LW1</strain>
    </source>
</reference>
<dbReference type="Proteomes" id="UP000006073">
    <property type="component" value="Unassembled WGS sequence"/>
</dbReference>
<dbReference type="RefSeq" id="WP_016255337.1">
    <property type="nucleotide sequence ID" value="NZ_ALWO02000038.1"/>
</dbReference>